<name>A0A6A5TLZ8_9PLEO</name>
<protein>
    <submittedName>
        <fullName evidence="2">Uncharacterized protein</fullName>
    </submittedName>
</protein>
<gene>
    <name evidence="2" type="ORF">CC80DRAFT_495230</name>
</gene>
<sequence length="150" mass="16680">MTCRSPLSARPGMFVSSSTCGYGSRTCRIGVSISGPAWSARKDSDATAPHCSHRLWADQDFIRRLHIHLHSVVLHSRPHLIISKLNHNRYVLYMIIFTTIFVSLPTSGLGFAAQASRIPHILSANLVWDHHVRPTLLLDAHEVACSTSKM</sequence>
<keyword evidence="1" id="KW-0812">Transmembrane</keyword>
<keyword evidence="1" id="KW-0472">Membrane</keyword>
<proteinExistence type="predicted"/>
<reference evidence="2" key="1">
    <citation type="journal article" date="2020" name="Stud. Mycol.">
        <title>101 Dothideomycetes genomes: a test case for predicting lifestyles and emergence of pathogens.</title>
        <authorList>
            <person name="Haridas S."/>
            <person name="Albert R."/>
            <person name="Binder M."/>
            <person name="Bloem J."/>
            <person name="Labutti K."/>
            <person name="Salamov A."/>
            <person name="Andreopoulos B."/>
            <person name="Baker S."/>
            <person name="Barry K."/>
            <person name="Bills G."/>
            <person name="Bluhm B."/>
            <person name="Cannon C."/>
            <person name="Castanera R."/>
            <person name="Culley D."/>
            <person name="Daum C."/>
            <person name="Ezra D."/>
            <person name="Gonzalez J."/>
            <person name="Henrissat B."/>
            <person name="Kuo A."/>
            <person name="Liang C."/>
            <person name="Lipzen A."/>
            <person name="Lutzoni F."/>
            <person name="Magnuson J."/>
            <person name="Mondo S."/>
            <person name="Nolan M."/>
            <person name="Ohm R."/>
            <person name="Pangilinan J."/>
            <person name="Park H.-J."/>
            <person name="Ramirez L."/>
            <person name="Alfaro M."/>
            <person name="Sun H."/>
            <person name="Tritt A."/>
            <person name="Yoshinaga Y."/>
            <person name="Zwiers L.-H."/>
            <person name="Turgeon B."/>
            <person name="Goodwin S."/>
            <person name="Spatafora J."/>
            <person name="Crous P."/>
            <person name="Grigoriev I."/>
        </authorList>
    </citation>
    <scope>NUCLEOTIDE SEQUENCE</scope>
    <source>
        <strain evidence="2">CBS 675.92</strain>
    </source>
</reference>
<keyword evidence="1" id="KW-1133">Transmembrane helix</keyword>
<dbReference type="EMBL" id="ML977009">
    <property type="protein sequence ID" value="KAF1952732.1"/>
    <property type="molecule type" value="Genomic_DNA"/>
</dbReference>
<dbReference type="Proteomes" id="UP000800035">
    <property type="component" value="Unassembled WGS sequence"/>
</dbReference>
<evidence type="ECO:0000313" key="3">
    <source>
        <dbReference type="Proteomes" id="UP000800035"/>
    </source>
</evidence>
<accession>A0A6A5TLZ8</accession>
<feature type="transmembrane region" description="Helical" evidence="1">
    <location>
        <begin position="90"/>
        <end position="113"/>
    </location>
</feature>
<evidence type="ECO:0000313" key="2">
    <source>
        <dbReference type="EMBL" id="KAF1952732.1"/>
    </source>
</evidence>
<evidence type="ECO:0000256" key="1">
    <source>
        <dbReference type="SAM" id="Phobius"/>
    </source>
</evidence>
<dbReference type="AlphaFoldDB" id="A0A6A5TLZ8"/>
<keyword evidence="3" id="KW-1185">Reference proteome</keyword>
<organism evidence="2 3">
    <name type="scientific">Byssothecium circinans</name>
    <dbReference type="NCBI Taxonomy" id="147558"/>
    <lineage>
        <taxon>Eukaryota</taxon>
        <taxon>Fungi</taxon>
        <taxon>Dikarya</taxon>
        <taxon>Ascomycota</taxon>
        <taxon>Pezizomycotina</taxon>
        <taxon>Dothideomycetes</taxon>
        <taxon>Pleosporomycetidae</taxon>
        <taxon>Pleosporales</taxon>
        <taxon>Massarineae</taxon>
        <taxon>Massarinaceae</taxon>
        <taxon>Byssothecium</taxon>
    </lineage>
</organism>